<dbReference type="InterPro" id="IPR051487">
    <property type="entry name" value="Ser/Thr_Proteases_Immune/Dev"/>
</dbReference>
<dbReference type="PANTHER" id="PTHR24256">
    <property type="entry name" value="TRYPTASE-RELATED"/>
    <property type="match status" value="1"/>
</dbReference>
<proteinExistence type="inferred from homology"/>
<dbReference type="GO" id="GO:0004252">
    <property type="term" value="F:serine-type endopeptidase activity"/>
    <property type="evidence" value="ECO:0007669"/>
    <property type="project" value="InterPro"/>
</dbReference>
<feature type="compositionally biased region" description="Polar residues" evidence="3">
    <location>
        <begin position="372"/>
        <end position="382"/>
    </location>
</feature>
<dbReference type="AlphaFoldDB" id="A0A7J8AVH2"/>
<dbReference type="InterPro" id="IPR009003">
    <property type="entry name" value="Peptidase_S1_PA"/>
</dbReference>
<dbReference type="Proteomes" id="UP000585614">
    <property type="component" value="Unassembled WGS sequence"/>
</dbReference>
<comment type="similarity">
    <text evidence="2">Belongs to the peptidase S1 family. CLIP subfamily.</text>
</comment>
<organism evidence="5 6">
    <name type="scientific">Rhinolophus ferrumequinum</name>
    <name type="common">Greater horseshoe bat</name>
    <dbReference type="NCBI Taxonomy" id="59479"/>
    <lineage>
        <taxon>Eukaryota</taxon>
        <taxon>Metazoa</taxon>
        <taxon>Chordata</taxon>
        <taxon>Craniata</taxon>
        <taxon>Vertebrata</taxon>
        <taxon>Euteleostomi</taxon>
        <taxon>Mammalia</taxon>
        <taxon>Eutheria</taxon>
        <taxon>Laurasiatheria</taxon>
        <taxon>Chiroptera</taxon>
        <taxon>Yinpterochiroptera</taxon>
        <taxon>Rhinolophoidea</taxon>
        <taxon>Rhinolophidae</taxon>
        <taxon>Rhinolophinae</taxon>
        <taxon>Rhinolophus</taxon>
    </lineage>
</organism>
<dbReference type="Pfam" id="PF00089">
    <property type="entry name" value="Trypsin"/>
    <property type="match status" value="1"/>
</dbReference>
<feature type="region of interest" description="Disordered" evidence="3">
    <location>
        <begin position="368"/>
        <end position="399"/>
    </location>
</feature>
<evidence type="ECO:0000313" key="5">
    <source>
        <dbReference type="EMBL" id="KAF6390225.1"/>
    </source>
</evidence>
<dbReference type="PROSITE" id="PS50240">
    <property type="entry name" value="TRYPSIN_DOM"/>
    <property type="match status" value="1"/>
</dbReference>
<feature type="region of interest" description="Disordered" evidence="3">
    <location>
        <begin position="634"/>
        <end position="684"/>
    </location>
</feature>
<reference evidence="5 6" key="1">
    <citation type="journal article" date="2020" name="Nature">
        <title>Six reference-quality genomes reveal evolution of bat adaptations.</title>
        <authorList>
            <person name="Jebb D."/>
            <person name="Huang Z."/>
            <person name="Pippel M."/>
            <person name="Hughes G.M."/>
            <person name="Lavrichenko K."/>
            <person name="Devanna P."/>
            <person name="Winkler S."/>
            <person name="Jermiin L.S."/>
            <person name="Skirmuntt E.C."/>
            <person name="Katzourakis A."/>
            <person name="Burkitt-Gray L."/>
            <person name="Ray D.A."/>
            <person name="Sullivan K.A.M."/>
            <person name="Roscito J.G."/>
            <person name="Kirilenko B.M."/>
            <person name="Davalos L.M."/>
            <person name="Corthals A.P."/>
            <person name="Power M.L."/>
            <person name="Jones G."/>
            <person name="Ransome R.D."/>
            <person name="Dechmann D.K.N."/>
            <person name="Locatelli A.G."/>
            <person name="Puechmaille S.J."/>
            <person name="Fedrigo O."/>
            <person name="Jarvis E.D."/>
            <person name="Hiller M."/>
            <person name="Vernes S.C."/>
            <person name="Myers E.W."/>
            <person name="Teeling E.C."/>
        </authorList>
    </citation>
    <scope>NUCLEOTIDE SEQUENCE [LARGE SCALE GENOMIC DNA]</scope>
    <source>
        <strain evidence="5">MRhiFer1</strain>
        <tissue evidence="5">Lung</tissue>
    </source>
</reference>
<protein>
    <recommendedName>
        <fullName evidence="4">Peptidase S1 domain-containing protein</fullName>
    </recommendedName>
</protein>
<sequence>MLSNILRWKVPLAVTNFDMFQRVPQTQKQWLSSSSLTPSIPPLAIFNDIPWLVSMSGNCQGIVLSQWWILSTANCLQKMEASHLNISGIIDSESILHSHKICLHPSFDPQVEKHPAKADIGVVLLEEPIYEDDVSLSQAPNISLKSCSSCHYEICQVYQYQSYKEFGTTKVKKLSVRLLEFSMCHHQHSHLAETEGLCIQSQLQQDCWVQQASPVLCLLKNHWELMGLIHETSNICYDPTIVIRTTPYFTWMKQFIKASKKQLNLTTSLHCKTSPGSENVPQDRQGHNYILNLASHRSSIQPLEGSLGISPQTKHLKNSSPTFLNYNGADTFSDSSKFFPEKSHVPQDTNFPAEQLWTTIAVVRPREYPRDNSAQYQDSPSPHTGDPWNSLVAKTTEPSSAQTIFDRALSYDPSKAKRAEHWDYPVADRAKSLDQIMSPSGDYEVEPQGSNGTITTGSWAQTTANTARHFSSLMDNTAQSWAQPITNTGGYWVQHTVYTASALQSTFPSHDTVGPWSTFSTGKPTNRIAESQDSLAVNTMELLDPHITDSKWVPLPTGMVEPWGSSSVYYSGRTKDQSVTDSVRSHIHDVTNTDELQILPIANMGESSAPSKMVTHESLEAASGAKIAFSQGQFTTTPSQGQPTTAPSQDQPTTTSSQGQYTTIPSQAQSITTPSKAQSSFGSVTQRGTDMELHMQPETKTVGFLYSVLA</sequence>
<evidence type="ECO:0000256" key="2">
    <source>
        <dbReference type="ARBA" id="ARBA00024195"/>
    </source>
</evidence>
<evidence type="ECO:0000259" key="4">
    <source>
        <dbReference type="PROSITE" id="PS50240"/>
    </source>
</evidence>
<name>A0A7J8AVH2_RHIFE</name>
<keyword evidence="1" id="KW-1015">Disulfide bond</keyword>
<dbReference type="InterPro" id="IPR043504">
    <property type="entry name" value="Peptidase_S1_PA_chymotrypsin"/>
</dbReference>
<accession>A0A7J8AVH2</accession>
<evidence type="ECO:0000313" key="6">
    <source>
        <dbReference type="Proteomes" id="UP000585614"/>
    </source>
</evidence>
<dbReference type="Gene3D" id="2.40.10.10">
    <property type="entry name" value="Trypsin-like serine proteases"/>
    <property type="match status" value="1"/>
</dbReference>
<evidence type="ECO:0000256" key="3">
    <source>
        <dbReference type="SAM" id="MobiDB-lite"/>
    </source>
</evidence>
<dbReference type="SUPFAM" id="SSF50494">
    <property type="entry name" value="Trypsin-like serine proteases"/>
    <property type="match status" value="1"/>
</dbReference>
<comment type="caution">
    <text evidence="5">The sequence shown here is derived from an EMBL/GenBank/DDBJ whole genome shotgun (WGS) entry which is preliminary data.</text>
</comment>
<dbReference type="EMBL" id="JACAGC010000001">
    <property type="protein sequence ID" value="KAF6390225.1"/>
    <property type="molecule type" value="Genomic_DNA"/>
</dbReference>
<dbReference type="GO" id="GO:0006508">
    <property type="term" value="P:proteolysis"/>
    <property type="evidence" value="ECO:0007669"/>
    <property type="project" value="InterPro"/>
</dbReference>
<evidence type="ECO:0000256" key="1">
    <source>
        <dbReference type="ARBA" id="ARBA00023157"/>
    </source>
</evidence>
<feature type="domain" description="Peptidase S1" evidence="4">
    <location>
        <begin position="31"/>
        <end position="257"/>
    </location>
</feature>
<gene>
    <name evidence="5" type="ORF">mRhiFer1_007806</name>
</gene>
<dbReference type="InterPro" id="IPR001254">
    <property type="entry name" value="Trypsin_dom"/>
</dbReference>